<keyword evidence="1" id="KW-1133">Transmembrane helix</keyword>
<evidence type="ECO:0000313" key="2">
    <source>
        <dbReference type="EMBL" id="SIO21721.1"/>
    </source>
</evidence>
<sequence>MTEPIEMDCRLDRRAFRQALDHSERRGLRLVLPLARWAVILAVAALMLKADWGLPPEAAMVFVLGAAIWAGMDRILHAQARAAAIDEALRQQAQDGGYRLRFGPEGLRHEGRTRSITGTWDSYLGAEPAPGATAVRMAGIMIWILDEHLPDGLNPEAFRAALDRWKAAG</sequence>
<keyword evidence="1" id="KW-0812">Transmembrane</keyword>
<gene>
    <name evidence="2" type="ORF">SAMN05444002_3574</name>
</gene>
<keyword evidence="3" id="KW-1185">Reference proteome</keyword>
<evidence type="ECO:0000313" key="3">
    <source>
        <dbReference type="Proteomes" id="UP000184932"/>
    </source>
</evidence>
<accession>A0A1N6HPN3</accession>
<feature type="transmembrane region" description="Helical" evidence="1">
    <location>
        <begin position="27"/>
        <end position="48"/>
    </location>
</feature>
<dbReference type="STRING" id="1217970.SAMN05444002_3574"/>
<organism evidence="2 3">
    <name type="scientific">Vannielia litorea</name>
    <dbReference type="NCBI Taxonomy" id="1217970"/>
    <lineage>
        <taxon>Bacteria</taxon>
        <taxon>Pseudomonadati</taxon>
        <taxon>Pseudomonadota</taxon>
        <taxon>Alphaproteobacteria</taxon>
        <taxon>Rhodobacterales</taxon>
        <taxon>Paracoccaceae</taxon>
        <taxon>Vannielia</taxon>
    </lineage>
</organism>
<keyword evidence="1" id="KW-0472">Membrane</keyword>
<proteinExistence type="predicted"/>
<evidence type="ECO:0000256" key="1">
    <source>
        <dbReference type="SAM" id="Phobius"/>
    </source>
</evidence>
<feature type="transmembrane region" description="Helical" evidence="1">
    <location>
        <begin position="54"/>
        <end position="72"/>
    </location>
</feature>
<dbReference type="AlphaFoldDB" id="A0A1N6HPN3"/>
<reference evidence="3" key="1">
    <citation type="submission" date="2016-11" db="EMBL/GenBank/DDBJ databases">
        <authorList>
            <person name="Varghese N."/>
            <person name="Submissions S."/>
        </authorList>
    </citation>
    <scope>NUCLEOTIDE SEQUENCE [LARGE SCALE GENOMIC DNA]</scope>
    <source>
        <strain evidence="3">DSM 29440</strain>
    </source>
</reference>
<protein>
    <submittedName>
        <fullName evidence="2">Uncharacterized protein</fullName>
    </submittedName>
</protein>
<dbReference type="Proteomes" id="UP000184932">
    <property type="component" value="Unassembled WGS sequence"/>
</dbReference>
<name>A0A1N6HPN3_9RHOB</name>
<dbReference type="RefSeq" id="WP_074257464.1">
    <property type="nucleotide sequence ID" value="NZ_FSRL01000001.1"/>
</dbReference>
<dbReference type="EMBL" id="FSRL01000001">
    <property type="protein sequence ID" value="SIO21721.1"/>
    <property type="molecule type" value="Genomic_DNA"/>
</dbReference>